<dbReference type="Pfam" id="PF13481">
    <property type="entry name" value="AAA_25"/>
    <property type="match status" value="1"/>
</dbReference>
<accession>E0XRQ5</accession>
<sequence>MRLLVAAWSVIGHKGPNQEHYWWEIGAMINNELPGIEGLELWREWSKKDPDYEHCWEDGEDPCAARWYATWRNDGARYNMAHLIDLADRVDPDRKRFKQVGLDKLIEDVEAIPLRYKEEVLDGEDLIQRYMDIDNDPKNENPALHNQAVHKLAIEAKRGNAAEIERLVDTHEMFNRTKGQKPLAIDELDDTPFEYLIPGLLPKPWTLLIHADGGTGKTAMCQTVAKHIGHGKAFNVYGALVNVPVGKVLWLNGDQNERILRRQMKLIGCDKNVRVVTEWDMQWYSRFKKMQNKYAYDLVVIDSLDGCNDSNPYELNIERVCVTYQKTC</sequence>
<dbReference type="EMBL" id="GU474854">
    <property type="protein sequence ID" value="ADI17096.1"/>
    <property type="molecule type" value="Genomic_DNA"/>
</dbReference>
<dbReference type="Gene3D" id="3.40.50.300">
    <property type="entry name" value="P-loop containing nucleotide triphosphate hydrolases"/>
    <property type="match status" value="1"/>
</dbReference>
<reference evidence="1" key="1">
    <citation type="journal article" date="2011" name="Environ. Microbiol.">
        <title>Time-series analyses of Monterey Bay coastal microbial picoplankton using a 'genome proxy' microarray.</title>
        <authorList>
            <person name="Rich V.I."/>
            <person name="Pham V.D."/>
            <person name="Eppley J."/>
            <person name="Shi Y."/>
            <person name="DeLong E.F."/>
        </authorList>
    </citation>
    <scope>NUCLEOTIDE SEQUENCE</scope>
</reference>
<proteinExistence type="predicted"/>
<dbReference type="InterPro" id="IPR027417">
    <property type="entry name" value="P-loop_NTPase"/>
</dbReference>
<name>E0XRQ5_9GAMM</name>
<dbReference type="AlphaFoldDB" id="E0XRQ5"/>
<protein>
    <submittedName>
        <fullName evidence="1">Uncharacterized protein</fullName>
    </submittedName>
</protein>
<organism evidence="1">
    <name type="scientific">uncultured gamma proteobacterium HF0070_03O15</name>
    <dbReference type="NCBI Taxonomy" id="710982"/>
    <lineage>
        <taxon>Bacteria</taxon>
        <taxon>Pseudomonadati</taxon>
        <taxon>Pseudomonadota</taxon>
        <taxon>Gammaproteobacteria</taxon>
        <taxon>environmental samples</taxon>
    </lineage>
</organism>
<dbReference type="SUPFAM" id="SSF52540">
    <property type="entry name" value="P-loop containing nucleoside triphosphate hydrolases"/>
    <property type="match status" value="1"/>
</dbReference>
<evidence type="ECO:0000313" key="1">
    <source>
        <dbReference type="EMBL" id="ADI17096.1"/>
    </source>
</evidence>